<dbReference type="EMBL" id="NAJL01000001">
    <property type="protein sequence ID" value="TKA34088.1"/>
    <property type="molecule type" value="Genomic_DNA"/>
</dbReference>
<organism evidence="1 2">
    <name type="scientific">Salinomyces thailandicus</name>
    <dbReference type="NCBI Taxonomy" id="706561"/>
    <lineage>
        <taxon>Eukaryota</taxon>
        <taxon>Fungi</taxon>
        <taxon>Dikarya</taxon>
        <taxon>Ascomycota</taxon>
        <taxon>Pezizomycotina</taxon>
        <taxon>Dothideomycetes</taxon>
        <taxon>Dothideomycetidae</taxon>
        <taxon>Mycosphaerellales</taxon>
        <taxon>Teratosphaeriaceae</taxon>
        <taxon>Salinomyces</taxon>
    </lineage>
</organism>
<dbReference type="PANTHER" id="PTHR17901:SF14">
    <property type="entry name" value="MAGNESIUM-DEPENDENT PHOSPHATASE 1"/>
    <property type="match status" value="1"/>
</dbReference>
<dbReference type="Proteomes" id="UP000308549">
    <property type="component" value="Unassembled WGS sequence"/>
</dbReference>
<comment type="caution">
    <text evidence="1">The sequence shown here is derived from an EMBL/GenBank/DDBJ whole genome shotgun (WGS) entry which is preliminary data.</text>
</comment>
<dbReference type="InterPro" id="IPR035679">
    <property type="entry name" value="MDP-1_euk"/>
</dbReference>
<proteinExistence type="predicted"/>
<dbReference type="SFLD" id="SFLDS00003">
    <property type="entry name" value="Haloacid_Dehalogenase"/>
    <property type="match status" value="1"/>
</dbReference>
<dbReference type="CDD" id="cd07501">
    <property type="entry name" value="HAD_MDP-1_like"/>
    <property type="match status" value="1"/>
</dbReference>
<dbReference type="InterPro" id="IPR010033">
    <property type="entry name" value="HAD_SF_ppase_IIIC"/>
</dbReference>
<dbReference type="SFLD" id="SFLDG01131">
    <property type="entry name" value="C1.5.2:_MDP_Like"/>
    <property type="match status" value="1"/>
</dbReference>
<dbReference type="InterPro" id="IPR010036">
    <property type="entry name" value="MDP_1_eu_arc"/>
</dbReference>
<dbReference type="NCBIfam" id="TIGR01681">
    <property type="entry name" value="HAD-SF-IIIC"/>
    <property type="match status" value="1"/>
</dbReference>
<evidence type="ECO:0000313" key="1">
    <source>
        <dbReference type="EMBL" id="TKA34088.1"/>
    </source>
</evidence>
<dbReference type="InterPro" id="IPR023214">
    <property type="entry name" value="HAD_sf"/>
</dbReference>
<dbReference type="GO" id="GO:0003993">
    <property type="term" value="F:acid phosphatase activity"/>
    <property type="evidence" value="ECO:0007669"/>
    <property type="project" value="TreeGrafter"/>
</dbReference>
<dbReference type="FunFam" id="3.40.50.1000:FF:000155">
    <property type="entry name" value="Putative magnesium dependent phosphatase"/>
    <property type="match status" value="1"/>
</dbReference>
<dbReference type="Pfam" id="PF12689">
    <property type="entry name" value="Acid_PPase"/>
    <property type="match status" value="1"/>
</dbReference>
<dbReference type="OrthoDB" id="2865258at2759"/>
<evidence type="ECO:0008006" key="3">
    <source>
        <dbReference type="Google" id="ProtNLM"/>
    </source>
</evidence>
<dbReference type="SFLD" id="SFLDG01129">
    <property type="entry name" value="C1.5:_HAD__Beta-PGM__Phosphata"/>
    <property type="match status" value="1"/>
</dbReference>
<dbReference type="Gene3D" id="3.40.50.1000">
    <property type="entry name" value="HAD superfamily/HAD-like"/>
    <property type="match status" value="1"/>
</dbReference>
<protein>
    <recommendedName>
        <fullName evidence="3">Magnesium-dependent phosphatase-1</fullName>
    </recommendedName>
</protein>
<gene>
    <name evidence="1" type="ORF">B0A50_00068</name>
</gene>
<name>A0A4U0UEW6_9PEZI</name>
<reference evidence="1 2" key="1">
    <citation type="submission" date="2017-03" db="EMBL/GenBank/DDBJ databases">
        <title>Genomes of endolithic fungi from Antarctica.</title>
        <authorList>
            <person name="Coleine C."/>
            <person name="Masonjones S."/>
            <person name="Stajich J.E."/>
        </authorList>
    </citation>
    <scope>NUCLEOTIDE SEQUENCE [LARGE SCALE GENOMIC DNA]</scope>
    <source>
        <strain evidence="1 2">CCFEE 6315</strain>
    </source>
</reference>
<keyword evidence="2" id="KW-1185">Reference proteome</keyword>
<sequence>MTRRNRQPSLSEDAATLLAETTTAPSTFNDGLPLPKMMVFDLDYTLWPFWVDTHVSGPLKGSKDNGLHVTDAYGEKYGFYNEVAGILSAIKSKDIVLGAASRTCAPDLARSMLTHLRLAHEDGKSGKALEVFDHLEIYPGSKTTHFQRLQKKSKVEFSEMLFFDDESRNRNVEELGVVMQLVRDGVTKAEVNKGVEAWRKRNNWTVKEG</sequence>
<dbReference type="AlphaFoldDB" id="A0A4U0UEW6"/>
<dbReference type="PANTHER" id="PTHR17901">
    <property type="entry name" value="MAGNESIUM-DEPENDENT PHOSPHATASE 1 MDP1"/>
    <property type="match status" value="1"/>
</dbReference>
<evidence type="ECO:0000313" key="2">
    <source>
        <dbReference type="Proteomes" id="UP000308549"/>
    </source>
</evidence>
<dbReference type="SUPFAM" id="SSF56784">
    <property type="entry name" value="HAD-like"/>
    <property type="match status" value="1"/>
</dbReference>
<dbReference type="NCBIfam" id="TIGR01685">
    <property type="entry name" value="MDP-1"/>
    <property type="match status" value="1"/>
</dbReference>
<dbReference type="InterPro" id="IPR036412">
    <property type="entry name" value="HAD-like_sf"/>
</dbReference>
<accession>A0A4U0UEW6</accession>